<dbReference type="Gene3D" id="1.10.238.10">
    <property type="entry name" value="EF-hand"/>
    <property type="match status" value="1"/>
</dbReference>
<accession>A0ABR3AJG1</accession>
<dbReference type="InterPro" id="IPR005821">
    <property type="entry name" value="Ion_trans_dom"/>
</dbReference>
<feature type="transmembrane region" description="Helical" evidence="15">
    <location>
        <begin position="905"/>
        <end position="930"/>
    </location>
</feature>
<feature type="transmembrane region" description="Helical" evidence="15">
    <location>
        <begin position="389"/>
        <end position="412"/>
    </location>
</feature>
<dbReference type="PANTHER" id="PTHR45628">
    <property type="entry name" value="VOLTAGE-DEPENDENT CALCIUM CHANNEL TYPE A SUBUNIT ALPHA-1"/>
    <property type="match status" value="1"/>
</dbReference>
<evidence type="ECO:0000256" key="1">
    <source>
        <dbReference type="ARBA" id="ARBA00004141"/>
    </source>
</evidence>
<keyword evidence="13" id="KW-0407">Ion channel</keyword>
<evidence type="ECO:0000256" key="11">
    <source>
        <dbReference type="ARBA" id="ARBA00023136"/>
    </source>
</evidence>
<feature type="transmembrane region" description="Helical" evidence="15">
    <location>
        <begin position="1720"/>
        <end position="1744"/>
    </location>
</feature>
<feature type="compositionally biased region" description="Polar residues" evidence="14">
    <location>
        <begin position="1974"/>
        <end position="1992"/>
    </location>
</feature>
<evidence type="ECO:0000256" key="14">
    <source>
        <dbReference type="SAM" id="MobiDB-lite"/>
    </source>
</evidence>
<organism evidence="17 18">
    <name type="scientific">Phycomyces blakesleeanus</name>
    <dbReference type="NCBI Taxonomy" id="4837"/>
    <lineage>
        <taxon>Eukaryota</taxon>
        <taxon>Fungi</taxon>
        <taxon>Fungi incertae sedis</taxon>
        <taxon>Mucoromycota</taxon>
        <taxon>Mucoromycotina</taxon>
        <taxon>Mucoromycetes</taxon>
        <taxon>Mucorales</taxon>
        <taxon>Phycomycetaceae</taxon>
        <taxon>Phycomyces</taxon>
    </lineage>
</organism>
<feature type="transmembrane region" description="Helical" evidence="15">
    <location>
        <begin position="1506"/>
        <end position="1521"/>
    </location>
</feature>
<evidence type="ECO:0000256" key="8">
    <source>
        <dbReference type="ARBA" id="ARBA00022882"/>
    </source>
</evidence>
<feature type="transmembrane region" description="Helical" evidence="15">
    <location>
        <begin position="830"/>
        <end position="854"/>
    </location>
</feature>
<keyword evidence="10" id="KW-0406">Ion transport</keyword>
<dbReference type="EMBL" id="JBCLYO010000037">
    <property type="protein sequence ID" value="KAL0075258.1"/>
    <property type="molecule type" value="Genomic_DNA"/>
</dbReference>
<feature type="transmembrane region" description="Helical" evidence="15">
    <location>
        <begin position="1166"/>
        <end position="1189"/>
    </location>
</feature>
<protein>
    <submittedName>
        <fullName evidence="17">Ion transport protein-domain-containing protein</fullName>
    </submittedName>
</protein>
<feature type="compositionally biased region" description="Basic residues" evidence="14">
    <location>
        <begin position="132"/>
        <end position="143"/>
    </location>
</feature>
<dbReference type="InterPro" id="IPR027359">
    <property type="entry name" value="Volt_channel_dom_sf"/>
</dbReference>
<feature type="transmembrane region" description="Helical" evidence="15">
    <location>
        <begin position="1630"/>
        <end position="1650"/>
    </location>
</feature>
<feature type="compositionally biased region" description="Basic and acidic residues" evidence="14">
    <location>
        <begin position="121"/>
        <end position="131"/>
    </location>
</feature>
<keyword evidence="3" id="KW-0597">Phosphoprotein</keyword>
<keyword evidence="12" id="KW-0325">Glycoprotein</keyword>
<gene>
    <name evidence="17" type="ORF">J3Q64DRAFT_1853360</name>
</gene>
<keyword evidence="6 15" id="KW-0812">Transmembrane</keyword>
<evidence type="ECO:0000256" key="7">
    <source>
        <dbReference type="ARBA" id="ARBA00022837"/>
    </source>
</evidence>
<keyword evidence="11 15" id="KW-0472">Membrane</keyword>
<keyword evidence="5" id="KW-0107">Calcium channel</keyword>
<evidence type="ECO:0000313" key="17">
    <source>
        <dbReference type="EMBL" id="KAL0075258.1"/>
    </source>
</evidence>
<dbReference type="InterPro" id="IPR050599">
    <property type="entry name" value="VDCC_alpha-1_subunit"/>
</dbReference>
<keyword evidence="7" id="KW-0106">Calcium</keyword>
<feature type="transmembrane region" description="Helical" evidence="15">
    <location>
        <begin position="502"/>
        <end position="521"/>
    </location>
</feature>
<feature type="transmembrane region" description="Helical" evidence="15">
    <location>
        <begin position="592"/>
        <end position="613"/>
    </location>
</feature>
<feature type="transmembrane region" description="Helical" evidence="15">
    <location>
        <begin position="1423"/>
        <end position="1448"/>
    </location>
</feature>
<feature type="region of interest" description="Disordered" evidence="14">
    <location>
        <begin position="180"/>
        <end position="223"/>
    </location>
</feature>
<comment type="subcellular location">
    <subcellularLocation>
        <location evidence="1">Membrane</location>
        <topology evidence="1">Multi-pass membrane protein</topology>
    </subcellularLocation>
</comment>
<feature type="transmembrane region" description="Helical" evidence="15">
    <location>
        <begin position="1249"/>
        <end position="1273"/>
    </location>
</feature>
<feature type="compositionally biased region" description="Polar residues" evidence="14">
    <location>
        <begin position="2013"/>
        <end position="2029"/>
    </location>
</feature>
<evidence type="ECO:0000259" key="16">
    <source>
        <dbReference type="PROSITE" id="PS50222"/>
    </source>
</evidence>
<keyword evidence="2" id="KW-0813">Transport</keyword>
<keyword evidence="8" id="KW-0851">Voltage-gated channel</keyword>
<dbReference type="PROSITE" id="PS50222">
    <property type="entry name" value="EF_HAND_2"/>
    <property type="match status" value="1"/>
</dbReference>
<feature type="region of interest" description="Disordered" evidence="14">
    <location>
        <begin position="93"/>
        <end position="152"/>
    </location>
</feature>
<evidence type="ECO:0000256" key="5">
    <source>
        <dbReference type="ARBA" id="ARBA00022673"/>
    </source>
</evidence>
<proteinExistence type="predicted"/>
<dbReference type="Gene3D" id="1.10.287.70">
    <property type="match status" value="4"/>
</dbReference>
<name>A0ABR3AJG1_PHYBL</name>
<evidence type="ECO:0000256" key="10">
    <source>
        <dbReference type="ARBA" id="ARBA00023065"/>
    </source>
</evidence>
<feature type="transmembrane region" description="Helical" evidence="15">
    <location>
        <begin position="1572"/>
        <end position="1590"/>
    </location>
</feature>
<feature type="transmembrane region" description="Helical" evidence="15">
    <location>
        <begin position="774"/>
        <end position="791"/>
    </location>
</feature>
<feature type="transmembrane region" description="Helical" evidence="15">
    <location>
        <begin position="464"/>
        <end position="482"/>
    </location>
</feature>
<feature type="transmembrane region" description="Helical" evidence="15">
    <location>
        <begin position="874"/>
        <end position="893"/>
    </location>
</feature>
<feature type="transmembrane region" description="Helical" evidence="15">
    <location>
        <begin position="1541"/>
        <end position="1560"/>
    </location>
</feature>
<dbReference type="PANTHER" id="PTHR45628:SF7">
    <property type="entry name" value="VOLTAGE-DEPENDENT CALCIUM CHANNEL TYPE A SUBUNIT ALPHA-1"/>
    <property type="match status" value="1"/>
</dbReference>
<feature type="transmembrane region" description="Helical" evidence="15">
    <location>
        <begin position="734"/>
        <end position="754"/>
    </location>
</feature>
<evidence type="ECO:0000256" key="9">
    <source>
        <dbReference type="ARBA" id="ARBA00022989"/>
    </source>
</evidence>
<dbReference type="InterPro" id="IPR002048">
    <property type="entry name" value="EF_hand_dom"/>
</dbReference>
<evidence type="ECO:0000256" key="4">
    <source>
        <dbReference type="ARBA" id="ARBA00022568"/>
    </source>
</evidence>
<keyword evidence="4" id="KW-0109">Calcium transport</keyword>
<comment type="caution">
    <text evidence="17">The sequence shown here is derived from an EMBL/GenBank/DDBJ whole genome shotgun (WGS) entry which is preliminary data.</text>
</comment>
<feature type="region of interest" description="Disordered" evidence="14">
    <location>
        <begin position="1969"/>
        <end position="2050"/>
    </location>
</feature>
<evidence type="ECO:0000256" key="2">
    <source>
        <dbReference type="ARBA" id="ARBA00022448"/>
    </source>
</evidence>
<feature type="transmembrane region" description="Helical" evidence="15">
    <location>
        <begin position="432"/>
        <end position="452"/>
    </location>
</feature>
<feature type="compositionally biased region" description="Polar residues" evidence="14">
    <location>
        <begin position="203"/>
        <end position="223"/>
    </location>
</feature>
<dbReference type="Proteomes" id="UP001448207">
    <property type="component" value="Unassembled WGS sequence"/>
</dbReference>
<evidence type="ECO:0000313" key="18">
    <source>
        <dbReference type="Proteomes" id="UP001448207"/>
    </source>
</evidence>
<dbReference type="Pfam" id="PF00520">
    <property type="entry name" value="Ion_trans"/>
    <property type="match status" value="4"/>
</dbReference>
<feature type="transmembrane region" description="Helical" evidence="15">
    <location>
        <begin position="1294"/>
        <end position="1322"/>
    </location>
</feature>
<feature type="compositionally biased region" description="Low complexity" evidence="14">
    <location>
        <begin position="2003"/>
        <end position="2012"/>
    </location>
</feature>
<keyword evidence="18" id="KW-1185">Reference proteome</keyword>
<sequence>MLFEVSRDLNVDDHNSLSVPRKEYLSLMSVPGHRQEGIFSAYGSTRSSNNPYRDLEPNDQDLPQPDILNHVPENAPTFLSFPAKDIAPETHLRRTFTRSKPVDQSDFKAAFEDGQVPPATTEERQEPEQPTKPRRAKRNRYRRPSLAESLSTTALMSEQSYIRTYDATDDVDYSDTAKLTANASGSGRDPSPPSIRPYDSTPVAPTQDMQRQQSQHNSLVSKRQSLIKVGTVIRRMSRRVVNVQNRGPLPKPLNIPKSTYDTMRQAARLEEEIPVVEEAIPLTPATPYRQPVDIESSQRQAGELDRDSFAQTLQMQNGSHIYLVDQSCGIFSPTNRLRVALANVLCWKWTETLIMMLIALHGSVLLAVGWGTDPNPKPPSQWGVQWNQFVLLGIFCCYTVAIIVRVIVYGLISNPIKKEGDIVPPLAFLRHSWNRIDFLSVIAYWIDLILLLTGQEIIGETRRIMVFKMLSTLILLRLLNITNGNKVILQSLKKAAPLLRNVLFFVLFFFIIFAIVGVQSFKGSYLRRCVWTNPEDSEDVQILQQYCGGYYVEEEEKPFLLKNGNEGPWSKGFICPNGLVCKETENPFGNTISFDNIFASMLIVMIIAGDQSWTDRMYDMMDAEYYFACLYFIVLVIVMNFWLINLFVAVINEMFAKVREDSQHSAFTTSKATPVLADADEGWSFGENMNGLAKVKKSALSGIVTVTRPFWIILVVVDLVVMGAKNNSMTSEQLAALDYAELGFTLAFLVEILLRLASQRRQLKKFFHEKMNRVDFFVAIITCIIWIPPIHNNRVAYAWLTGFQVLRIYRVVVAVPRLRVLMSRVLGSVYGLINLVFFIVLATFLCAIVAFQLFEGDLNDTGEEMRFFSIYNSFVALYQLFSGEDWTTVLYTAMEAGSKSKNSAIYALFLVFWFAFSNFVLVNMFIAVLMENFETAEEEKKKRQIQYYVEKTENAFVTDDPIVSRWNIYRYMKAKPKELEIKNMPTTLLLPVQKNAVREFMNEAAETSFAKDKKINKRVTQMDRSVEKDFLSKTKNFLGDLLVSKKNAAPHLLVNNPRKSLNIDAFNFEQFSTFYDHNKQGNSNDPQSMRYLFDSTSKETAASRVAEAVSHNLEERKANQQEFITAHPTYDKALYIFSQSNFIRRACQALVPPSRGERTFGRTPSYWHSLLFSFFIVSCVITNVVLTIYNSPVYAAENRNEEPKILILKYVDWAFTIIFSAEFVIKVVADGFFMTPNAYLLNGWNVLDLFVLITLYMSNFGNFAASTGLERVFRAFKALRALRLINLLEPAKETFTSILVTGLPHILDAAFLGLSLIVPFALYGQNIFQGLMFICNDDGDTITDKNSCMYEAMLGTAEPMAAETQIYQPRVWDNPYVYSFDSFWKSLLILFEISSGEGWIDVLSSSMAVTSKDQNPQQDNSQLWGIFFMVYNLAGSVFVISLFLGVVLENFAKRNGTLYLTADQRRWLDLKKLLSQMRPAKRPKTVPSGRIRRRCFELVVEKRGRFYKFMTIVICMNILFLCTDSDHDENVPGLTIAKGYVYLTFIFTYWLEIAIKLLGLGWSSYRRNLWNVYDLLVVIGSAIAVIATLGSSSHQINVESQKLFMTALCFKLVQRSDSLNQLFTTMAASAYQILNVFAVWFVVMTTYAIMFMEIFGLTKYGNQASTEHINFRSYANTMTSLVRYSTGEGWNAVMHNFAVESPNCVEAVNYLDSDCGSTGWALALFLTFNVISMYIFQAIFVAVVSDNFSYVYQIAANFSLVNRDEIRKFKKIWAEFDVERTGYITSKDYMSFWRKLDGMFNVRIYDRELSYKTLVKQCSIDGPVVNARDDPYRLNVDIDALNRKLDIIDKPVVHGRKHDLDMLYWEAAMVESPKGVSFNQMLLMLAHRKLIVPEHALLLDELLANRRKEEGIQTLINIDRVKGLIETIVLRKKFLAHLQAKKDASRQKHDLPSIVVDYDDVSLLRVKTIPEGSPVSSSPGTPASVTGDTNPFDTHIEEHSPRSSHSPSSISEQNQGDTEGDTTPSSSRNTIDHSPEQDIWLEMLQEEMRK</sequence>
<feature type="compositionally biased region" description="Basic and acidic residues" evidence="14">
    <location>
        <begin position="100"/>
        <end position="111"/>
    </location>
</feature>
<keyword evidence="9 15" id="KW-1133">Transmembrane helix</keyword>
<feature type="transmembrane region" description="Helical" evidence="15">
    <location>
        <begin position="625"/>
        <end position="651"/>
    </location>
</feature>
<dbReference type="Gene3D" id="1.20.120.350">
    <property type="entry name" value="Voltage-gated potassium channels. Chain C"/>
    <property type="match status" value="4"/>
</dbReference>
<evidence type="ECO:0000256" key="12">
    <source>
        <dbReference type="ARBA" id="ARBA00023180"/>
    </source>
</evidence>
<dbReference type="SUPFAM" id="SSF81324">
    <property type="entry name" value="Voltage-gated potassium channels"/>
    <property type="match status" value="4"/>
</dbReference>
<evidence type="ECO:0000256" key="13">
    <source>
        <dbReference type="ARBA" id="ARBA00023303"/>
    </source>
</evidence>
<feature type="domain" description="EF-hand" evidence="16">
    <location>
        <begin position="1764"/>
        <end position="1799"/>
    </location>
</feature>
<reference evidence="17 18" key="1">
    <citation type="submission" date="2024-04" db="EMBL/GenBank/DDBJ databases">
        <title>Symmetric and asymmetric DNA N6-adenine methylation regulates different biological responses in Mucorales.</title>
        <authorList>
            <consortium name="Lawrence Berkeley National Laboratory"/>
            <person name="Lax C."/>
            <person name="Mondo S.J."/>
            <person name="Osorio-Concepcion M."/>
            <person name="Muszewska A."/>
            <person name="Corrochano-Luque M."/>
            <person name="Gutierrez G."/>
            <person name="Riley R."/>
            <person name="Lipzen A."/>
            <person name="Guo J."/>
            <person name="Hundley H."/>
            <person name="Amirebrahimi M."/>
            <person name="Ng V."/>
            <person name="Lorenzo-Gutierrez D."/>
            <person name="Binder U."/>
            <person name="Yang J."/>
            <person name="Song Y."/>
            <person name="Canovas D."/>
            <person name="Navarro E."/>
            <person name="Freitag M."/>
            <person name="Gabaldon T."/>
            <person name="Grigoriev I.V."/>
            <person name="Corrochano L.M."/>
            <person name="Nicolas F.E."/>
            <person name="Garre V."/>
        </authorList>
    </citation>
    <scope>NUCLEOTIDE SEQUENCE [LARGE SCALE GENOMIC DNA]</scope>
    <source>
        <strain evidence="17 18">L51</strain>
    </source>
</reference>
<evidence type="ECO:0000256" key="3">
    <source>
        <dbReference type="ARBA" id="ARBA00022553"/>
    </source>
</evidence>
<evidence type="ECO:0000256" key="15">
    <source>
        <dbReference type="SAM" id="Phobius"/>
    </source>
</evidence>
<evidence type="ECO:0000256" key="6">
    <source>
        <dbReference type="ARBA" id="ARBA00022692"/>
    </source>
</evidence>
<feature type="transmembrane region" description="Helical" evidence="15">
    <location>
        <begin position="699"/>
        <end position="722"/>
    </location>
</feature>
<feature type="transmembrane region" description="Helical" evidence="15">
    <location>
        <begin position="347"/>
        <end position="368"/>
    </location>
</feature>